<sequence>MSCCHLLLSGFLFQESKKLSLLRPVSVLTMRECRGENIWEQSGNKSSSHVLSRAISRVLISLHGFIVNRSDVAFRLTFCSVCSIFDNALGFILVIDTSKSEGQTGTLNHGFMP</sequence>
<gene>
    <name evidence="1" type="ORF">NCTC11126_01526</name>
</gene>
<reference evidence="1 2" key="1">
    <citation type="submission" date="2018-06" db="EMBL/GenBank/DDBJ databases">
        <authorList>
            <consortium name="Pathogen Informatics"/>
            <person name="Doyle S."/>
        </authorList>
    </citation>
    <scope>NUCLEOTIDE SEQUENCE [LARGE SCALE GENOMIC DNA]</scope>
    <source>
        <strain evidence="1 2">NCTC11126</strain>
    </source>
</reference>
<evidence type="ECO:0000313" key="2">
    <source>
        <dbReference type="Proteomes" id="UP000250561"/>
    </source>
</evidence>
<dbReference type="EMBL" id="UARS01000004">
    <property type="protein sequence ID" value="SPW40201.1"/>
    <property type="molecule type" value="Genomic_DNA"/>
</dbReference>
<organism evidence="1 2">
    <name type="scientific">Escherichia coli</name>
    <dbReference type="NCBI Taxonomy" id="562"/>
    <lineage>
        <taxon>Bacteria</taxon>
        <taxon>Pseudomonadati</taxon>
        <taxon>Pseudomonadota</taxon>
        <taxon>Gammaproteobacteria</taxon>
        <taxon>Enterobacterales</taxon>
        <taxon>Enterobacteriaceae</taxon>
        <taxon>Escherichia</taxon>
    </lineage>
</organism>
<proteinExistence type="predicted"/>
<protein>
    <submittedName>
        <fullName evidence="1">Uncharacterized protein</fullName>
    </submittedName>
</protein>
<accession>A0A2X1K879</accession>
<dbReference type="Proteomes" id="UP000250561">
    <property type="component" value="Unassembled WGS sequence"/>
</dbReference>
<evidence type="ECO:0000313" key="1">
    <source>
        <dbReference type="EMBL" id="SPW40201.1"/>
    </source>
</evidence>
<name>A0A2X1K879_ECOLX</name>
<dbReference type="AlphaFoldDB" id="A0A2X1K879"/>